<dbReference type="Proteomes" id="UP001210211">
    <property type="component" value="Unassembled WGS sequence"/>
</dbReference>
<dbReference type="AlphaFoldDB" id="A0AAD5Z2D7"/>
<dbReference type="InterPro" id="IPR055298">
    <property type="entry name" value="AtLOH3-like"/>
</dbReference>
<accession>A0AAD5Z2D7</accession>
<keyword evidence="3" id="KW-1185">Reference proteome</keyword>
<sequence>MLDGWSGVTWHRHVSLVVRFVDKTGVVIERFLGIIQVPEEDHTASALKRAIEEYLRVAGIQLEKQCCHSYNGSSVLCKTLSDLREVFLEENKSAYYIHCLSHQLQMTFVEVGKANIDICMLFIFLDGLRDLFKDTAIILKDPLKEEELAKVLKSANAFSAVFTSERLLYHDAIVSLIAGYSVVIDLLELAFDCEFCRDHELNLFKSSEWVYTFDFALSLHLMRDILSLTDEISQLLEMRENEMEKAVSLAGGVNQKLGDLRDHGWEVLYSEVSSFCEKNEIEVPDMAAMHPGRHRHRKRGRKITNFQYYHDEVFLSVVETQMKEINKQFTETNASLILCIAAMNPRNSFFSFNKEKMVCFAQFFPREFLPEEIGMLDNELEKYITDMRSSPDFKDLDGIAKLAEKLVLMQRVEVYPLVYRVIKLALIVPIAAPAIERVVLLGKVVKKWVSARLGNEWLNDCLVTYIEQDIFCDIGNEVIIKQFESFKSSVEQN</sequence>
<evidence type="ECO:0000313" key="3">
    <source>
        <dbReference type="Proteomes" id="UP001210211"/>
    </source>
</evidence>
<dbReference type="Pfam" id="PF14291">
    <property type="entry name" value="DUF4371"/>
    <property type="match status" value="1"/>
</dbReference>
<dbReference type="PANTHER" id="PTHR11697:SF230">
    <property type="entry name" value="ZINC FINGER, MYM DOMAIN CONTAINING 1"/>
    <property type="match status" value="1"/>
</dbReference>
<evidence type="ECO:0000259" key="1">
    <source>
        <dbReference type="Pfam" id="PF14291"/>
    </source>
</evidence>
<organism evidence="2 3">
    <name type="scientific">Rhynchospora tenuis</name>
    <dbReference type="NCBI Taxonomy" id="198213"/>
    <lineage>
        <taxon>Eukaryota</taxon>
        <taxon>Viridiplantae</taxon>
        <taxon>Streptophyta</taxon>
        <taxon>Embryophyta</taxon>
        <taxon>Tracheophyta</taxon>
        <taxon>Spermatophyta</taxon>
        <taxon>Magnoliopsida</taxon>
        <taxon>Liliopsida</taxon>
        <taxon>Poales</taxon>
        <taxon>Cyperaceae</taxon>
        <taxon>Cyperoideae</taxon>
        <taxon>Rhynchosporeae</taxon>
        <taxon>Rhynchospora</taxon>
    </lineage>
</organism>
<proteinExistence type="predicted"/>
<gene>
    <name evidence="2" type="ORF">LUZ61_015152</name>
</gene>
<dbReference type="InterPro" id="IPR012337">
    <property type="entry name" value="RNaseH-like_sf"/>
</dbReference>
<evidence type="ECO:0000313" key="2">
    <source>
        <dbReference type="EMBL" id="KAJ3685988.1"/>
    </source>
</evidence>
<feature type="domain" description="DUF4371" evidence="1">
    <location>
        <begin position="13"/>
        <end position="76"/>
    </location>
</feature>
<name>A0AAD5Z2D7_9POAL</name>
<protein>
    <recommendedName>
        <fullName evidence="1">DUF4371 domain-containing protein</fullName>
    </recommendedName>
</protein>
<dbReference type="SUPFAM" id="SSF53098">
    <property type="entry name" value="Ribonuclease H-like"/>
    <property type="match status" value="1"/>
</dbReference>
<reference evidence="2 3" key="1">
    <citation type="journal article" date="2022" name="Cell">
        <title>Repeat-based holocentromeres influence genome architecture and karyotype evolution.</title>
        <authorList>
            <person name="Hofstatter P.G."/>
            <person name="Thangavel G."/>
            <person name="Lux T."/>
            <person name="Neumann P."/>
            <person name="Vondrak T."/>
            <person name="Novak P."/>
            <person name="Zhang M."/>
            <person name="Costa L."/>
            <person name="Castellani M."/>
            <person name="Scott A."/>
            <person name="Toegelov H."/>
            <person name="Fuchs J."/>
            <person name="Mata-Sucre Y."/>
            <person name="Dias Y."/>
            <person name="Vanzela A.L.L."/>
            <person name="Huettel B."/>
            <person name="Almeida C.C.S."/>
            <person name="Simkova H."/>
            <person name="Souza G."/>
            <person name="Pedrosa-Harand A."/>
            <person name="Macas J."/>
            <person name="Mayer K.F.X."/>
            <person name="Houben A."/>
            <person name="Marques A."/>
        </authorList>
    </citation>
    <scope>NUCLEOTIDE SEQUENCE [LARGE SCALE GENOMIC DNA]</scope>
    <source>
        <strain evidence="2">RhyTen1mFocal</strain>
    </source>
</reference>
<dbReference type="PANTHER" id="PTHR11697">
    <property type="entry name" value="GENERAL TRANSCRIPTION FACTOR 2-RELATED ZINC FINGER PROTEIN"/>
    <property type="match status" value="1"/>
</dbReference>
<comment type="caution">
    <text evidence="2">The sequence shown here is derived from an EMBL/GenBank/DDBJ whole genome shotgun (WGS) entry which is preliminary data.</text>
</comment>
<dbReference type="InterPro" id="IPR025398">
    <property type="entry name" value="DUF4371"/>
</dbReference>
<dbReference type="EMBL" id="JAMRDG010000002">
    <property type="protein sequence ID" value="KAJ3685988.1"/>
    <property type="molecule type" value="Genomic_DNA"/>
</dbReference>